<organism evidence="2 3">
    <name type="scientific">Bacillus phage Flapjack</name>
    <dbReference type="NCBI Taxonomy" id="1983465"/>
    <lineage>
        <taxon>Viruses</taxon>
        <taxon>Duplodnaviria</taxon>
        <taxon>Heunggongvirae</taxon>
        <taxon>Uroviricota</taxon>
        <taxon>Caudoviricetes</taxon>
        <taxon>Herelleviridae</taxon>
        <taxon>Bastillevirinae</taxon>
        <taxon>Bequatrovirus</taxon>
        <taxon>Bequatrovirus spock</taxon>
    </lineage>
</organism>
<keyword evidence="1" id="KW-1133">Transmembrane helix</keyword>
<accession>A0A1X9SFU0</accession>
<dbReference type="EMBL" id="KY888882">
    <property type="protein sequence ID" value="ARQ94919.1"/>
    <property type="molecule type" value="Genomic_DNA"/>
</dbReference>
<feature type="transmembrane region" description="Helical" evidence="1">
    <location>
        <begin position="6"/>
        <end position="25"/>
    </location>
</feature>
<sequence length="65" mass="7315">MVNIWVGSMLMYMPMLFLVDVIFTYMEEIKGWKLTGVTIIVRMVIAAVVSVLVISGIDCMALCVR</sequence>
<evidence type="ECO:0000313" key="3">
    <source>
        <dbReference type="Proteomes" id="UP000222741"/>
    </source>
</evidence>
<reference evidence="3" key="1">
    <citation type="submission" date="2017-04" db="EMBL/GenBank/DDBJ databases">
        <authorList>
            <person name="Abille Z."/>
            <person name="Afsharjavan R."/>
            <person name="Alms C.E."/>
            <person name="Anil A."/>
            <person name="Azuma E.A."/>
            <person name="Boateng D."/>
            <person name="Bowden K.V."/>
            <person name="Bui Q."/>
            <person name="Callaghan K.D."/>
            <person name="Canova P.N."/>
            <person name="Carter A.-G.V."/>
            <person name="Carty B."/>
            <person name="Choudhary A."/>
            <person name="Chugh K."/>
            <person name="Clark C.B."/>
            <person name="Clark J."/>
            <person name="Cortez R."/>
            <person name="Dalwadi R.M."/>
            <person name="Daou G."/>
            <person name="Das M."/>
            <person name="Dasari S."/>
            <person name="Davis E.H."/>
            <person name="Defreitas N."/>
            <person name="Demirji J."/>
            <person name="Endres C."/>
            <person name="Fakhar S."/>
            <person name="Feeley N."/>
            <person name="Flores D.C."/>
            <person name="Fowler A.R."/>
            <person name="George T."/>
            <person name="Greis H.L."/>
            <person name="Groleau D.L."/>
            <person name="Gulati J.K."/>
            <person name="Guzman W."/>
            <person name="Hallworth A.N."/>
            <person name="Hariri A."/>
            <person name="Haya V.N."/>
            <person name="Hoffman A.K."/>
            <person name="Horne B."/>
            <person name="Howard T."/>
            <person name="Iglesia A.J."/>
            <person name="Ijezie O.D."/>
            <person name="Incognito N.A."/>
            <person name="Inen J.A."/>
            <person name="Jaiswal A."/>
            <person name="Jezek R.A."/>
            <person name="Kawa A.C."/>
            <person name="Khan F."/>
            <person name="Khin A.C."/>
            <person name="Knapo J."/>
            <person name="Kong A.S."/>
            <person name="Le B.Q."/>
            <person name="Le Q.M."/>
            <person name="Le T.-H.M."/>
            <person name="Lee M."/>
            <person name="Lockwood J.L."/>
            <person name="Loto-Rojas G.S."/>
            <person name="Mantzavinos A."/>
            <person name="Martinez D.R."/>
            <person name="Meadows A.R."/>
            <person name="Mehr S."/>
            <person name="Mellon M.N."/>
            <person name="Memon S."/>
            <person name="Miller B."/>
            <person name="Min S."/>
            <person name="Mitchell L.M."/>
            <person name="Mohamed I.R."/>
            <person name="Mohammed F.O."/>
            <person name="More S."/>
            <person name="Muntaha S."/>
            <person name="Nadeem I."/>
            <person name="Ndjeumen-Njinguet A.S."/>
            <person name="Ng P."/>
            <person name="Ngu V.E."/>
            <person name="Nguyen B.N."/>
            <person name="OHern C.T."/>
            <person name="Oboh U.S."/>
            <person name="Pagano C.W."/>
            <person name="Panakal P.R."/>
            <person name="Park D.A."/>
            <person name="Parsana D."/>
            <person name="Patel P."/>
            <person name="Patel V.S."/>
            <person name="Patwardhan V.M."/>
            <person name="Pawar S.D."/>
            <person name="Payne V.R."/>
            <person name="Petricel I.M."/>
            <person name="Phillips C."/>
            <person name="Puglisi K.M."/>
            <person name="Ramaprasad G."/>
            <person name="Raza A.S."/>
            <person name="Rivera-Oven A.G."/>
            <person name="Robins E."/>
            <person name="Roeun D.C."/>
            <person name="Rostovtseva N."/>
            <person name="Sadat M."/>
            <person name="Seas A."/>
            <person name="So E.J."/>
            <person name="Sogbesan C."/>
            <person name="Strumsky L.A."/>
            <person name="Sun J.L."/>
            <person name="Sutherland H.J."/>
            <person name="Tchakounte I."/>
            <person name="Tewell J.R."/>
            <person name="Thapa D.J."/>
            <person name="Tkach Y."/>
            <person name="Tran C.D."/>
            <person name="Tran V."/>
            <person name="Vithayathil T."/>
            <person name="Vivekanandan A."/>
            <person name="Wang S.R."/>
            <person name="White E."/>
            <person name="Yang A.L."/>
            <person name="Ye D.T."/>
            <person name="Yirenkyi M."/>
            <person name="Zarb J.S."/>
            <person name="Zhang S."/>
            <person name="Zhou M.T."/>
            <person name="Cao A."/>
            <person name="Nguyen K.M."/>
            <person name="Patel K."/>
            <person name="Patel P."/>
            <person name="Pennington E."/>
            <person name="Sendze O."/>
            <person name="Zahangir S."/>
            <person name="Correa-Mendez M."/>
            <person name="Fabian M.F."/>
            <person name="Liu S."/>
            <person name="Jethmalani Y."/>
            <person name="Nunn R."/>
            <person name="Prakash A."/>
            <person name="Louise T."/>
            <person name="Russell D.A."/>
            <person name="Hatfull G.F."/>
            <person name="Erill I."/>
            <person name="Caruso S.M."/>
        </authorList>
    </citation>
    <scope>NUCLEOTIDE SEQUENCE [LARGE SCALE GENOMIC DNA]</scope>
</reference>
<keyword evidence="1" id="KW-0812">Transmembrane</keyword>
<evidence type="ECO:0000313" key="2">
    <source>
        <dbReference type="EMBL" id="ARQ94919.1"/>
    </source>
</evidence>
<protein>
    <submittedName>
        <fullName evidence="2">Uncharacterized protein</fullName>
    </submittedName>
</protein>
<name>A0A1X9SFU0_9CAUD</name>
<evidence type="ECO:0000256" key="1">
    <source>
        <dbReference type="SAM" id="Phobius"/>
    </source>
</evidence>
<feature type="transmembrane region" description="Helical" evidence="1">
    <location>
        <begin position="37"/>
        <end position="57"/>
    </location>
</feature>
<gene>
    <name evidence="2" type="ORF">FLAPJACK_5</name>
</gene>
<dbReference type="Proteomes" id="UP000222741">
    <property type="component" value="Segment"/>
</dbReference>
<keyword evidence="1" id="KW-0472">Membrane</keyword>
<proteinExistence type="predicted"/>